<proteinExistence type="predicted"/>
<dbReference type="InterPro" id="IPR050336">
    <property type="entry name" value="Chromosome_partition/occlusion"/>
</dbReference>
<protein>
    <submittedName>
        <fullName evidence="1">Uncharacterized protein</fullName>
    </submittedName>
</protein>
<dbReference type="Gene3D" id="1.10.10.2830">
    <property type="match status" value="1"/>
</dbReference>
<organism evidence="1 2">
    <name type="scientific">Lucilia cuprina</name>
    <name type="common">Green bottle fly</name>
    <name type="synonym">Australian sheep blowfly</name>
    <dbReference type="NCBI Taxonomy" id="7375"/>
    <lineage>
        <taxon>Eukaryota</taxon>
        <taxon>Metazoa</taxon>
        <taxon>Ecdysozoa</taxon>
        <taxon>Arthropoda</taxon>
        <taxon>Hexapoda</taxon>
        <taxon>Insecta</taxon>
        <taxon>Pterygota</taxon>
        <taxon>Neoptera</taxon>
        <taxon>Endopterygota</taxon>
        <taxon>Diptera</taxon>
        <taxon>Brachycera</taxon>
        <taxon>Muscomorpha</taxon>
        <taxon>Oestroidea</taxon>
        <taxon>Calliphoridae</taxon>
        <taxon>Luciliinae</taxon>
        <taxon>Lucilia</taxon>
    </lineage>
</organism>
<keyword evidence="2" id="KW-1185">Reference proteome</keyword>
<gene>
    <name evidence="1" type="ORF">FF38_10501</name>
</gene>
<dbReference type="SUPFAM" id="SSF110849">
    <property type="entry name" value="ParB/Sulfiredoxin"/>
    <property type="match status" value="1"/>
</dbReference>
<name>A0A0L0CG65_LUCCU</name>
<sequence>MIVVREGHNVRDLLEPDYWNSDKARAKIDAIKQIILAGSYLPPISVQVIDSVVYLHDGEHRLRAYQEIHKDYGEDSWPVTVTEFVGNDVQADYAHVNANKSDAWTPLQIAELLHRPIEKGATIQEVASNTGYSASTVSKYLKLRQIPLSMKKDVDSGKLSIQAALDSFENKGTKAALSKEKVVSNSAINKRVLSVMRDINFDLMDKEDDGMYTMMFTEEQAKALQEFYKHYRTTDDYDYEQADLPRGAKYISATSLLKSPRQIILNKRLSQVEDGLIPPNDVIDFFASRFGTSLHDGIEGAWTHKNLAQNLRKIGIPPSVISRIKVNPQPDEIDTDTIPVFFEQRAIKEIAGWHVGGKFDAVFDGILNDFKSTSTYSYTKGVNDIKYIQQGSIYRWLNPDIVTKDFMNIQMIFKDWMRTQSLNNSAYPKAPVAEVRFNLMPIHETELFIKSKLAIIDDLELVPEEELPWCNDEELWRSDTVYKYYKKSPETQSRATKNFNDLSEATAHRLKEGVGVVVEVLGKAKACNYCATAPTCSQYKEMLENDDIAD</sequence>
<dbReference type="GO" id="GO:0005694">
    <property type="term" value="C:chromosome"/>
    <property type="evidence" value="ECO:0007669"/>
    <property type="project" value="TreeGrafter"/>
</dbReference>
<dbReference type="PANTHER" id="PTHR33375:SF1">
    <property type="entry name" value="CHROMOSOME-PARTITIONING PROTEIN PARB-RELATED"/>
    <property type="match status" value="1"/>
</dbReference>
<dbReference type="InterPro" id="IPR036086">
    <property type="entry name" value="ParB/Sulfiredoxin_sf"/>
</dbReference>
<dbReference type="AlphaFoldDB" id="A0A0L0CG65"/>
<dbReference type="EMBL" id="JRES01000511">
    <property type="protein sequence ID" value="KNC30479.1"/>
    <property type="molecule type" value="Genomic_DNA"/>
</dbReference>
<dbReference type="PANTHER" id="PTHR33375">
    <property type="entry name" value="CHROMOSOME-PARTITIONING PROTEIN PARB-RELATED"/>
    <property type="match status" value="1"/>
</dbReference>
<comment type="caution">
    <text evidence="1">The sequence shown here is derived from an EMBL/GenBank/DDBJ whole genome shotgun (WGS) entry which is preliminary data.</text>
</comment>
<dbReference type="GO" id="GO:0007059">
    <property type="term" value="P:chromosome segregation"/>
    <property type="evidence" value="ECO:0007669"/>
    <property type="project" value="TreeGrafter"/>
</dbReference>
<dbReference type="SUPFAM" id="SSF109709">
    <property type="entry name" value="KorB DNA-binding domain-like"/>
    <property type="match status" value="1"/>
</dbReference>
<evidence type="ECO:0000313" key="2">
    <source>
        <dbReference type="Proteomes" id="UP000037069"/>
    </source>
</evidence>
<evidence type="ECO:0000313" key="1">
    <source>
        <dbReference type="EMBL" id="KNC30479.1"/>
    </source>
</evidence>
<dbReference type="Proteomes" id="UP000037069">
    <property type="component" value="Unassembled WGS sequence"/>
</dbReference>
<reference evidence="1 2" key="1">
    <citation type="journal article" date="2015" name="Nat. Commun.">
        <title>Lucilia cuprina genome unlocks parasitic fly biology to underpin future interventions.</title>
        <authorList>
            <person name="Anstead C.A."/>
            <person name="Korhonen P.K."/>
            <person name="Young N.D."/>
            <person name="Hall R.S."/>
            <person name="Jex A.R."/>
            <person name="Murali S.C."/>
            <person name="Hughes D.S."/>
            <person name="Lee S.F."/>
            <person name="Perry T."/>
            <person name="Stroehlein A.J."/>
            <person name="Ansell B.R."/>
            <person name="Breugelmans B."/>
            <person name="Hofmann A."/>
            <person name="Qu J."/>
            <person name="Dugan S."/>
            <person name="Lee S.L."/>
            <person name="Chao H."/>
            <person name="Dinh H."/>
            <person name="Han Y."/>
            <person name="Doddapaneni H.V."/>
            <person name="Worley K.C."/>
            <person name="Muzny D.M."/>
            <person name="Ioannidis P."/>
            <person name="Waterhouse R.M."/>
            <person name="Zdobnov E.M."/>
            <person name="James P.J."/>
            <person name="Bagnall N.H."/>
            <person name="Kotze A.C."/>
            <person name="Gibbs R.A."/>
            <person name="Richards S."/>
            <person name="Batterham P."/>
            <person name="Gasser R.B."/>
        </authorList>
    </citation>
    <scope>NUCLEOTIDE SEQUENCE [LARGE SCALE GENOMIC DNA]</scope>
    <source>
        <strain evidence="1 2">LS</strain>
        <tissue evidence="1">Full body</tissue>
    </source>
</reference>
<accession>A0A0L0CG65</accession>